<dbReference type="Proteomes" id="UP001306508">
    <property type="component" value="Unassembled WGS sequence"/>
</dbReference>
<accession>A0AAN7WJZ3</accession>
<keyword evidence="2" id="KW-1185">Reference proteome</keyword>
<evidence type="ECO:0000313" key="2">
    <source>
        <dbReference type="Proteomes" id="UP001306508"/>
    </source>
</evidence>
<protein>
    <submittedName>
        <fullName evidence="1">Uncharacterized protein</fullName>
    </submittedName>
</protein>
<dbReference type="AlphaFoldDB" id="A0AAN7WJZ3"/>
<gene>
    <name evidence="1" type="ORF">RI543_005147</name>
</gene>
<dbReference type="EMBL" id="JAWIZZ010000073">
    <property type="protein sequence ID" value="KAK5773628.1"/>
    <property type="molecule type" value="Genomic_DNA"/>
</dbReference>
<proteinExistence type="predicted"/>
<sequence>MSGNITIQSVIIDLIKQKDSRYDEKTYNNNKTSGSNTSTINYAPSLIIVLGDKSRQFIETELKKLLTKRAESSSDDDHLLTINDIRRLDKDIKILFLNKLQYLFMYLTYLEVDSDLNSNKFQYNNIIIFGLDEQMSKVQNASGKIEMIKLYQLILNSFYSLKHKFDTINKLLIVSYNNNTKEENGSDVDDNDYISFKNIELQINNYCKYINGQ</sequence>
<comment type="caution">
    <text evidence="1">The sequence shown here is derived from an EMBL/GenBank/DDBJ whole genome shotgun (WGS) entry which is preliminary data.</text>
</comment>
<evidence type="ECO:0000313" key="1">
    <source>
        <dbReference type="EMBL" id="KAK5773628.1"/>
    </source>
</evidence>
<reference evidence="2" key="1">
    <citation type="submission" date="2023-07" db="EMBL/GenBank/DDBJ databases">
        <title>A draft genome of Kazachstania heterogenica Y-27499.</title>
        <authorList>
            <person name="Donic C."/>
            <person name="Kralova J.S."/>
            <person name="Fidel L."/>
            <person name="Ben-Dor S."/>
            <person name="Jung S."/>
        </authorList>
    </citation>
    <scope>NUCLEOTIDE SEQUENCE [LARGE SCALE GENOMIC DNA]</scope>
    <source>
        <strain evidence="2">Y27499</strain>
    </source>
</reference>
<name>A0AAN7WJZ3_9SACH</name>
<organism evidence="1 2">
    <name type="scientific">Arxiozyma heterogenica</name>
    <dbReference type="NCBI Taxonomy" id="278026"/>
    <lineage>
        <taxon>Eukaryota</taxon>
        <taxon>Fungi</taxon>
        <taxon>Dikarya</taxon>
        <taxon>Ascomycota</taxon>
        <taxon>Saccharomycotina</taxon>
        <taxon>Saccharomycetes</taxon>
        <taxon>Saccharomycetales</taxon>
        <taxon>Saccharomycetaceae</taxon>
        <taxon>Arxiozyma</taxon>
    </lineage>
</organism>